<dbReference type="InterPro" id="IPR006204">
    <property type="entry name" value="GHMP_kinase_N_dom"/>
</dbReference>
<evidence type="ECO:0000256" key="4">
    <source>
        <dbReference type="ARBA" id="ARBA00022840"/>
    </source>
</evidence>
<dbReference type="RefSeq" id="WP_012008096.1">
    <property type="nucleotide sequence ID" value="NC_009840.1"/>
</dbReference>
<dbReference type="Pfam" id="PF08544">
    <property type="entry name" value="GHMP_kinases_C"/>
    <property type="match status" value="1"/>
</dbReference>
<feature type="domain" description="GHMP kinase N-terminal" evidence="5">
    <location>
        <begin position="85"/>
        <end position="172"/>
    </location>
</feature>
<dbReference type="GO" id="GO:0005829">
    <property type="term" value="C:cytosol"/>
    <property type="evidence" value="ECO:0007669"/>
    <property type="project" value="TreeGrafter"/>
</dbReference>
<proteinExistence type="predicted"/>
<dbReference type="InterPro" id="IPR014606">
    <property type="entry name" value="Heptose_7-P_kinase"/>
</dbReference>
<dbReference type="InterPro" id="IPR020568">
    <property type="entry name" value="Ribosomal_Su5_D2-typ_SF"/>
</dbReference>
<dbReference type="AlphaFoldDB" id="A8G617"/>
<dbReference type="InterPro" id="IPR036554">
    <property type="entry name" value="GHMP_kinase_C_sf"/>
</dbReference>
<dbReference type="InterPro" id="IPR013750">
    <property type="entry name" value="GHMP_kinase_C_dom"/>
</dbReference>
<dbReference type="PANTHER" id="PTHR10457">
    <property type="entry name" value="MEVALONATE KINASE/GALACTOKINASE"/>
    <property type="match status" value="1"/>
</dbReference>
<evidence type="ECO:0000313" key="8">
    <source>
        <dbReference type="Proteomes" id="UP000002014"/>
    </source>
</evidence>
<dbReference type="PIRSF" id="PIRSF036406">
    <property type="entry name" value="Hept_kin"/>
    <property type="match status" value="1"/>
</dbReference>
<dbReference type="STRING" id="93060.P9215_14351"/>
<feature type="domain" description="GHMP kinase C-terminal" evidence="6">
    <location>
        <begin position="249"/>
        <end position="309"/>
    </location>
</feature>
<dbReference type="InterPro" id="IPR001174">
    <property type="entry name" value="HddA/FKP"/>
</dbReference>
<evidence type="ECO:0000259" key="5">
    <source>
        <dbReference type="Pfam" id="PF00288"/>
    </source>
</evidence>
<dbReference type="Proteomes" id="UP000002014">
    <property type="component" value="Chromosome"/>
</dbReference>
<sequence length="359" mass="39966">MLRDFIIRSRAPLRLGFAGGGTDLSPYCDIYGGCVLNSTIDRYAYTTIEKNSDDLVTFYSQEKDFKINFGCKDDIEVSQDLIIHKAVYKYFINKFNNSKNISLKMSTFCDAPPGSGLGSSSTLVVSMIHAFVELFSLSMDDYEISQLAYHLERNVCGFEGGKQDQYSATFGGFNFMEFGPDNSVNIIPLRVKNWIINELEASTILYFTGISRDSSKIVNEQSRNVSESTNSAIEALHEIKNEAINMKNNLLKGNFEGIKKSLKIGWEEKKKSAFSVSNSHIDKVHNAALDNGALAGRLSGAGGGGFMLFYVPAPNRIKVIETLNGFGGYTTNCHFTEKGSQAWRIPLRNKKINSLKYKI</sequence>
<evidence type="ECO:0000259" key="6">
    <source>
        <dbReference type="Pfam" id="PF08544"/>
    </source>
</evidence>
<dbReference type="eggNOG" id="COG2605">
    <property type="taxonomic scope" value="Bacteria"/>
</dbReference>
<keyword evidence="4" id="KW-0067">ATP-binding</keyword>
<evidence type="ECO:0000256" key="1">
    <source>
        <dbReference type="ARBA" id="ARBA00022679"/>
    </source>
</evidence>
<protein>
    <submittedName>
        <fullName evidence="7">Predicted galactokinase and mevalonate kinase-like protein</fullName>
    </submittedName>
</protein>
<evidence type="ECO:0000256" key="2">
    <source>
        <dbReference type="ARBA" id="ARBA00022741"/>
    </source>
</evidence>
<dbReference type="EMBL" id="CP000825">
    <property type="protein sequence ID" value="ABV51048.1"/>
    <property type="molecule type" value="Genomic_DNA"/>
</dbReference>
<dbReference type="HOGENOM" id="CLU_048558_1_0_3"/>
<dbReference type="GO" id="GO:0006012">
    <property type="term" value="P:galactose metabolic process"/>
    <property type="evidence" value="ECO:0007669"/>
    <property type="project" value="TreeGrafter"/>
</dbReference>
<dbReference type="OrthoDB" id="9812992at2"/>
<gene>
    <name evidence="7" type="ordered locus">P9215_14351</name>
</gene>
<dbReference type="PRINTS" id="PR00960">
    <property type="entry name" value="LMBPPROTEIN"/>
</dbReference>
<reference evidence="7 8" key="1">
    <citation type="journal article" date="2007" name="PLoS Genet.">
        <title>Patterns and implications of gene gain and loss in the evolution of Prochlorococcus.</title>
        <authorList>
            <person name="Kettler G.C."/>
            <person name="Martiny A.C."/>
            <person name="Huang K."/>
            <person name="Zucker J."/>
            <person name="Coleman M.L."/>
            <person name="Rodrigue S."/>
            <person name="Chen F."/>
            <person name="Lapidus A."/>
            <person name="Ferriera S."/>
            <person name="Johnson J."/>
            <person name="Steglich C."/>
            <person name="Church G.M."/>
            <person name="Richardson P."/>
            <person name="Chisholm S.W."/>
        </authorList>
    </citation>
    <scope>NUCLEOTIDE SEQUENCE [LARGE SCALE GENOMIC DNA]</scope>
    <source>
        <strain evidence="7 8">MIT 9215</strain>
    </source>
</reference>
<keyword evidence="1" id="KW-0808">Transferase</keyword>
<dbReference type="KEGG" id="pmh:P9215_14351"/>
<evidence type="ECO:0000313" key="7">
    <source>
        <dbReference type="EMBL" id="ABV51048.1"/>
    </source>
</evidence>
<dbReference type="SUPFAM" id="SSF54211">
    <property type="entry name" value="Ribosomal protein S5 domain 2-like"/>
    <property type="match status" value="1"/>
</dbReference>
<accession>A8G617</accession>
<dbReference type="Pfam" id="PF00288">
    <property type="entry name" value="GHMP_kinases_N"/>
    <property type="match status" value="1"/>
</dbReference>
<keyword evidence="3 7" id="KW-0418">Kinase</keyword>
<dbReference type="SUPFAM" id="SSF55060">
    <property type="entry name" value="GHMP Kinase, C-terminal domain"/>
    <property type="match status" value="1"/>
</dbReference>
<name>A8G617_PROM2</name>
<dbReference type="Gene3D" id="3.30.230.120">
    <property type="match status" value="1"/>
</dbReference>
<organism evidence="7 8">
    <name type="scientific">Prochlorococcus marinus (strain MIT 9215)</name>
    <dbReference type="NCBI Taxonomy" id="93060"/>
    <lineage>
        <taxon>Bacteria</taxon>
        <taxon>Bacillati</taxon>
        <taxon>Cyanobacteriota</taxon>
        <taxon>Cyanophyceae</taxon>
        <taxon>Synechococcales</taxon>
        <taxon>Prochlorococcaceae</taxon>
        <taxon>Prochlorococcus</taxon>
    </lineage>
</organism>
<dbReference type="PANTHER" id="PTHR10457:SF9">
    <property type="entry name" value="D-GLYCERO-ALPHA-D-MANNO-HEPTOSE 7-PHOSPHATE KINASE"/>
    <property type="match status" value="1"/>
</dbReference>
<evidence type="ECO:0000256" key="3">
    <source>
        <dbReference type="ARBA" id="ARBA00022777"/>
    </source>
</evidence>
<dbReference type="GO" id="GO:0005524">
    <property type="term" value="F:ATP binding"/>
    <property type="evidence" value="ECO:0007669"/>
    <property type="project" value="UniProtKB-KW"/>
</dbReference>
<keyword evidence="2" id="KW-0547">Nucleotide-binding</keyword>
<dbReference type="GO" id="GO:0004335">
    <property type="term" value="F:galactokinase activity"/>
    <property type="evidence" value="ECO:0007669"/>
    <property type="project" value="TreeGrafter"/>
</dbReference>